<dbReference type="PANTHER" id="PTHR47469">
    <property type="entry name" value="MONOOXYGENASE-LIKE"/>
    <property type="match status" value="1"/>
</dbReference>
<dbReference type="NCBIfam" id="NF005566">
    <property type="entry name" value="PRK07236.1"/>
    <property type="match status" value="1"/>
</dbReference>
<evidence type="ECO:0000313" key="6">
    <source>
        <dbReference type="Proteomes" id="UP000078116"/>
    </source>
</evidence>
<feature type="domain" description="2,6-dihydroxypyridine 3-monooxygenase substrate binding" evidence="2">
    <location>
        <begin position="169"/>
        <end position="297"/>
    </location>
</feature>
<dbReference type="GO" id="GO:0071949">
    <property type="term" value="F:FAD binding"/>
    <property type="evidence" value="ECO:0007669"/>
    <property type="project" value="InterPro"/>
</dbReference>
<evidence type="ECO:0000259" key="2">
    <source>
        <dbReference type="Pfam" id="PF22607"/>
    </source>
</evidence>
<dbReference type="Proteomes" id="UP000078116">
    <property type="component" value="Unassembled WGS sequence"/>
</dbReference>
<feature type="domain" description="FAD-binding" evidence="1">
    <location>
        <begin position="300"/>
        <end position="367"/>
    </location>
</feature>
<gene>
    <name evidence="3" type="ORF">A6V36_08635</name>
    <name evidence="4" type="ORF">A6V37_02970</name>
</gene>
<dbReference type="EMBL" id="LXJZ01000198">
    <property type="protein sequence ID" value="OAJ54892.1"/>
    <property type="molecule type" value="Genomic_DNA"/>
</dbReference>
<organism evidence="4 6">
    <name type="scientific">Paraburkholderia ginsengiterrae</name>
    <dbReference type="NCBI Taxonomy" id="1462993"/>
    <lineage>
        <taxon>Bacteria</taxon>
        <taxon>Pseudomonadati</taxon>
        <taxon>Pseudomonadota</taxon>
        <taxon>Betaproteobacteria</taxon>
        <taxon>Burkholderiales</taxon>
        <taxon>Burkholderiaceae</taxon>
        <taxon>Paraburkholderia</taxon>
    </lineage>
</organism>
<evidence type="ECO:0000313" key="3">
    <source>
        <dbReference type="EMBL" id="OAJ54892.1"/>
    </source>
</evidence>
<dbReference type="AlphaFoldDB" id="A0A1A9N701"/>
<dbReference type="RefSeq" id="WP_064270440.1">
    <property type="nucleotide sequence ID" value="NZ_LXJZ01000198.1"/>
</dbReference>
<dbReference type="InterPro" id="IPR002938">
    <property type="entry name" value="FAD-bd"/>
</dbReference>
<dbReference type="Proteomes" id="UP000077961">
    <property type="component" value="Unassembled WGS sequence"/>
</dbReference>
<dbReference type="InterPro" id="IPR053212">
    <property type="entry name" value="DHP_3-monooxygenase"/>
</dbReference>
<dbReference type="OrthoDB" id="8591538at2"/>
<evidence type="ECO:0000313" key="4">
    <source>
        <dbReference type="EMBL" id="OAJ61077.1"/>
    </source>
</evidence>
<name>A0A1A9N701_9BURK</name>
<dbReference type="EMBL" id="LXKA01000221">
    <property type="protein sequence ID" value="OAJ61077.1"/>
    <property type="molecule type" value="Genomic_DNA"/>
</dbReference>
<feature type="domain" description="FAD-binding" evidence="1">
    <location>
        <begin position="9"/>
        <end position="161"/>
    </location>
</feature>
<dbReference type="SUPFAM" id="SSF51905">
    <property type="entry name" value="FAD/NAD(P)-binding domain"/>
    <property type="match status" value="1"/>
</dbReference>
<dbReference type="Pfam" id="PF22607">
    <property type="entry name" value="FAD_binding-like"/>
    <property type="match status" value="1"/>
</dbReference>
<keyword evidence="5" id="KW-1185">Reference proteome</keyword>
<dbReference type="Pfam" id="PF01494">
    <property type="entry name" value="FAD_binding_3"/>
    <property type="match status" value="2"/>
</dbReference>
<keyword evidence="4" id="KW-0560">Oxidoreductase</keyword>
<accession>A0A1A9N701</accession>
<comment type="caution">
    <text evidence="4">The sequence shown here is derived from an EMBL/GenBank/DDBJ whole genome shotgun (WGS) entry which is preliminary data.</text>
</comment>
<keyword evidence="4" id="KW-0503">Monooxygenase</keyword>
<dbReference type="PANTHER" id="PTHR47469:SF2">
    <property type="entry name" value="OS06G0597600 PROTEIN"/>
    <property type="match status" value="1"/>
</dbReference>
<evidence type="ECO:0000259" key="1">
    <source>
        <dbReference type="Pfam" id="PF01494"/>
    </source>
</evidence>
<dbReference type="GO" id="GO:0004497">
    <property type="term" value="F:monooxygenase activity"/>
    <property type="evidence" value="ECO:0007669"/>
    <property type="project" value="UniProtKB-KW"/>
</dbReference>
<evidence type="ECO:0000313" key="5">
    <source>
        <dbReference type="Proteomes" id="UP000077961"/>
    </source>
</evidence>
<dbReference type="STRING" id="1462993.A6V36_08635"/>
<dbReference type="SUPFAM" id="SSF54373">
    <property type="entry name" value="FAD-linked reductases, C-terminal domain"/>
    <property type="match status" value="1"/>
</dbReference>
<dbReference type="PRINTS" id="PR00420">
    <property type="entry name" value="RNGMNOXGNASE"/>
</dbReference>
<sequence length="411" mass="44487">MANPSSRSKAIIVGGSLGGLFAANLLVRNGWHVDIFERVPEELAGRGAGIVTHPELFEAMTAAGVSIDDSIGVKVQSRVTFAQNGAVLSEREMPQTLTAWGKMYHVLRAALPAVHYHSGGTVASVQDGPDQASVTLSDGTVLHADLVIAADGFKSAIREQFLPDVKLQYAGYVAWRGLVDETSLSRATREALFDKFAFCLPPHEQILGYPVAGQNNSTKTGERRYNFVWYRATSEDIQLPNLLTDASGKRWVGGIPPTLIRDEVLADMENAAHTLLAPQFAEVVTQSTQPLFQPIFDLEVPQMAFGRVALLGDAAFVARPHCGMGVTKAASDAMALVGALNSHTGIQDALAEYSRVRTQVGTAIVEHARHLGAYMQAQLKNEVDREMAERYRTPDAVMRETAVPARFSSAF</sequence>
<protein>
    <submittedName>
        <fullName evidence="4">Monooxygenase</fullName>
    </submittedName>
</protein>
<reference evidence="5 6" key="1">
    <citation type="submission" date="2016-04" db="EMBL/GenBank/DDBJ databases">
        <title>Reclassification of Paraburkholderia panaciterrae (Farh et al. 2015) Dobritsa &amp; Samadpour 2016 as a later homotypic synonym of Paraburkholderia ginsengiterrae (Farh et al. 2015) Dobritsa &amp; Samadpour 2016.</title>
        <authorList>
            <person name="Dobritsa A.P."/>
            <person name="Kutumbaka K."/>
            <person name="Samadpour M."/>
        </authorList>
    </citation>
    <scope>NUCLEOTIDE SEQUENCE [LARGE SCALE GENOMIC DNA]</scope>
    <source>
        <strain evidence="4 6">DCY85</strain>
        <strain evidence="3 5">DCY85-1</strain>
    </source>
</reference>
<dbReference type="Gene3D" id="3.50.50.60">
    <property type="entry name" value="FAD/NAD(P)-binding domain"/>
    <property type="match status" value="2"/>
</dbReference>
<dbReference type="InterPro" id="IPR054707">
    <property type="entry name" value="DhpH_subs-bd"/>
</dbReference>
<proteinExistence type="predicted"/>
<dbReference type="InterPro" id="IPR036188">
    <property type="entry name" value="FAD/NAD-bd_sf"/>
</dbReference>